<protein>
    <submittedName>
        <fullName evidence="1">Threonine dehydrogenase and related Zn-dependent dehydrogenases</fullName>
    </submittedName>
</protein>
<name>A0A6J4P7Y7_9ACTN</name>
<dbReference type="AlphaFoldDB" id="A0A6J4P7Y7"/>
<organism evidence="1">
    <name type="scientific">uncultured Rubrobacteraceae bacterium</name>
    <dbReference type="NCBI Taxonomy" id="349277"/>
    <lineage>
        <taxon>Bacteria</taxon>
        <taxon>Bacillati</taxon>
        <taxon>Actinomycetota</taxon>
        <taxon>Rubrobacteria</taxon>
        <taxon>Rubrobacterales</taxon>
        <taxon>Rubrobacteraceae</taxon>
        <taxon>environmental samples</taxon>
    </lineage>
</organism>
<gene>
    <name evidence="1" type="ORF">AVDCRST_MAG82-538</name>
</gene>
<evidence type="ECO:0000313" key="1">
    <source>
        <dbReference type="EMBL" id="CAA9406967.1"/>
    </source>
</evidence>
<sequence length="61" mass="6748">MKGGNCNHRKYIPKLVGLVATGALDPSGIITQQEPVVSAIEAYEEFDRRHPGWMKVELQPA</sequence>
<dbReference type="EMBL" id="CADCVA010000073">
    <property type="protein sequence ID" value="CAA9406967.1"/>
    <property type="molecule type" value="Genomic_DNA"/>
</dbReference>
<proteinExistence type="predicted"/>
<accession>A0A6J4P7Y7</accession>
<reference evidence="1" key="1">
    <citation type="submission" date="2020-02" db="EMBL/GenBank/DDBJ databases">
        <authorList>
            <person name="Meier V. D."/>
        </authorList>
    </citation>
    <scope>NUCLEOTIDE SEQUENCE</scope>
    <source>
        <strain evidence="1">AVDCRST_MAG82</strain>
    </source>
</reference>